<feature type="region of interest" description="Disordered" evidence="1">
    <location>
        <begin position="1"/>
        <end position="98"/>
    </location>
</feature>
<sequence length="98" mass="10732">MALDENTLVLASGGVDADTLRPPGRVRSLLLLLERGNGHHEAPTEQHEAPTEQHEAPTEQHEAPTEQHEAATEQHEAATEQHEAPTKPAKRAPLRVVF</sequence>
<dbReference type="GeneID" id="66068374"/>
<accession>A0A8E5MKR8</accession>
<feature type="compositionally biased region" description="Basic and acidic residues" evidence="1">
    <location>
        <begin position="36"/>
        <end position="85"/>
    </location>
</feature>
<name>A0A8E5MKR8_USTVR</name>
<gene>
    <name evidence="2" type="ORF">UV8b_07597</name>
</gene>
<feature type="compositionally biased region" description="Basic residues" evidence="1">
    <location>
        <begin position="88"/>
        <end position="98"/>
    </location>
</feature>
<dbReference type="KEGG" id="uvi:66068374"/>
<organism evidence="2 3">
    <name type="scientific">Ustilaginoidea virens</name>
    <name type="common">Rice false smut fungus</name>
    <name type="synonym">Villosiclava virens</name>
    <dbReference type="NCBI Taxonomy" id="1159556"/>
    <lineage>
        <taxon>Eukaryota</taxon>
        <taxon>Fungi</taxon>
        <taxon>Dikarya</taxon>
        <taxon>Ascomycota</taxon>
        <taxon>Pezizomycotina</taxon>
        <taxon>Sordariomycetes</taxon>
        <taxon>Hypocreomycetidae</taxon>
        <taxon>Hypocreales</taxon>
        <taxon>Clavicipitaceae</taxon>
        <taxon>Ustilaginoidea</taxon>
    </lineage>
</organism>
<dbReference type="AlphaFoldDB" id="A0A8E5MKR8"/>
<protein>
    <submittedName>
        <fullName evidence="2">Uncharacterized protein</fullName>
    </submittedName>
</protein>
<dbReference type="RefSeq" id="XP_043001029.1">
    <property type="nucleotide sequence ID" value="XM_043145094.1"/>
</dbReference>
<evidence type="ECO:0000256" key="1">
    <source>
        <dbReference type="SAM" id="MobiDB-lite"/>
    </source>
</evidence>
<keyword evidence="3" id="KW-1185">Reference proteome</keyword>
<dbReference type="Proteomes" id="UP000027002">
    <property type="component" value="Chromosome 6"/>
</dbReference>
<evidence type="ECO:0000313" key="3">
    <source>
        <dbReference type="Proteomes" id="UP000027002"/>
    </source>
</evidence>
<proteinExistence type="predicted"/>
<dbReference type="EMBL" id="CP072758">
    <property type="protein sequence ID" value="QUC23356.1"/>
    <property type="molecule type" value="Genomic_DNA"/>
</dbReference>
<reference evidence="2" key="1">
    <citation type="submission" date="2020-03" db="EMBL/GenBank/DDBJ databases">
        <title>A mixture of massive structural variations and highly conserved coding sequences in Ustilaginoidea virens genome.</title>
        <authorList>
            <person name="Zhang K."/>
            <person name="Zhao Z."/>
            <person name="Zhang Z."/>
            <person name="Li Y."/>
            <person name="Hsiang T."/>
            <person name="Sun W."/>
        </authorList>
    </citation>
    <scope>NUCLEOTIDE SEQUENCE</scope>
    <source>
        <strain evidence="2">UV-8b</strain>
    </source>
</reference>
<evidence type="ECO:0000313" key="2">
    <source>
        <dbReference type="EMBL" id="QUC23356.1"/>
    </source>
</evidence>